<evidence type="ECO:0000256" key="3">
    <source>
        <dbReference type="ARBA" id="ARBA00023242"/>
    </source>
</evidence>
<reference evidence="7" key="1">
    <citation type="submission" date="2020-05" db="EMBL/GenBank/DDBJ databases">
        <title>Mycena genomes resolve the evolution of fungal bioluminescence.</title>
        <authorList>
            <person name="Tsai I.J."/>
        </authorList>
    </citation>
    <scope>NUCLEOTIDE SEQUENCE</scope>
    <source>
        <strain evidence="7">110903Hualien_Pintung</strain>
    </source>
</reference>
<dbReference type="InterPro" id="IPR045180">
    <property type="entry name" value="La_dom_prot"/>
</dbReference>
<dbReference type="CDD" id="cd08029">
    <property type="entry name" value="LA_like_fungal"/>
    <property type="match status" value="1"/>
</dbReference>
<protein>
    <recommendedName>
        <fullName evidence="9">HTH La-type RNA-binding domain-containing protein</fullName>
    </recommendedName>
</protein>
<evidence type="ECO:0000313" key="8">
    <source>
        <dbReference type="Proteomes" id="UP000613580"/>
    </source>
</evidence>
<dbReference type="Proteomes" id="UP000613580">
    <property type="component" value="Unassembled WGS sequence"/>
</dbReference>
<dbReference type="InterPro" id="IPR035979">
    <property type="entry name" value="RBD_domain_sf"/>
</dbReference>
<dbReference type="GO" id="GO:0005634">
    <property type="term" value="C:nucleus"/>
    <property type="evidence" value="ECO:0007669"/>
    <property type="project" value="UniProtKB-SubCell"/>
</dbReference>
<dbReference type="GO" id="GO:0003729">
    <property type="term" value="F:mRNA binding"/>
    <property type="evidence" value="ECO:0007669"/>
    <property type="project" value="TreeGrafter"/>
</dbReference>
<evidence type="ECO:0000256" key="4">
    <source>
        <dbReference type="PROSITE-ProRule" id="PRU00332"/>
    </source>
</evidence>
<sequence length="460" mass="50765">MAATTLDAEDAATMRRAARQIEFYFADSNLPYDKFMWTLHTKTPDHWVPIATVASFKRMREFMPLGNPWVARALREQSAQLEVDSAGENVRRKTEVQEPKDQFERSVYAKNFPEEDDTLQARLEAFFETYGPTNAVRMRRDKDKKFKLSVFAEFTSIDTVAAFVNADPKPSFEGTELLVMSKQDYCDMKIREKGLVGKAADNRKSLYSSGRKFDAFRDAASSKMDLDEKPGAAAAPEPTSEVFLEFMGSTIKIHKGDDGGGTVNIDDVPFVKGATMRYDGLAEGARVNFMDVKAPLKEKFGRAPFIKSTPGATFGLVGFHKALTDEEVQFVKETLPKLADTEVQWSVAGEDEEKQFQIERAQSAAKMAWEQASGIGTAAEVVAVVAGEVGRVVDEVKVGAAVVGAPSTMREQQKTPARKMHPLAKSGNAPWSQMADPTSVFVARGALPTIASVKKQKLDE</sequence>
<evidence type="ECO:0000313" key="7">
    <source>
        <dbReference type="EMBL" id="KAF7322731.1"/>
    </source>
</evidence>
<dbReference type="SMART" id="SM00360">
    <property type="entry name" value="RRM"/>
    <property type="match status" value="1"/>
</dbReference>
<dbReference type="PANTHER" id="PTHR22792">
    <property type="entry name" value="LUPUS LA PROTEIN-RELATED"/>
    <property type="match status" value="1"/>
</dbReference>
<dbReference type="InterPro" id="IPR000504">
    <property type="entry name" value="RRM_dom"/>
</dbReference>
<dbReference type="EMBL" id="JACAZE010000001">
    <property type="protein sequence ID" value="KAF7322731.1"/>
    <property type="molecule type" value="Genomic_DNA"/>
</dbReference>
<dbReference type="InterPro" id="IPR036390">
    <property type="entry name" value="WH_DNA-bd_sf"/>
</dbReference>
<evidence type="ECO:0000259" key="5">
    <source>
        <dbReference type="PROSITE" id="PS50102"/>
    </source>
</evidence>
<comment type="caution">
    <text evidence="7">The sequence shown here is derived from an EMBL/GenBank/DDBJ whole genome shotgun (WGS) entry which is preliminary data.</text>
</comment>
<dbReference type="InterPro" id="IPR002344">
    <property type="entry name" value="Lupus_La"/>
</dbReference>
<dbReference type="SMART" id="SM00715">
    <property type="entry name" value="LA"/>
    <property type="match status" value="1"/>
</dbReference>
<organism evidence="7 8">
    <name type="scientific">Mycena chlorophos</name>
    <name type="common">Agaric fungus</name>
    <name type="synonym">Agaricus chlorophos</name>
    <dbReference type="NCBI Taxonomy" id="658473"/>
    <lineage>
        <taxon>Eukaryota</taxon>
        <taxon>Fungi</taxon>
        <taxon>Dikarya</taxon>
        <taxon>Basidiomycota</taxon>
        <taxon>Agaricomycotina</taxon>
        <taxon>Agaricomycetes</taxon>
        <taxon>Agaricomycetidae</taxon>
        <taxon>Agaricales</taxon>
        <taxon>Marasmiineae</taxon>
        <taxon>Mycenaceae</taxon>
        <taxon>Mycena</taxon>
    </lineage>
</organism>
<evidence type="ECO:0000256" key="1">
    <source>
        <dbReference type="ARBA" id="ARBA00004123"/>
    </source>
</evidence>
<keyword evidence="2 4" id="KW-0694">RNA-binding</keyword>
<proteinExistence type="predicted"/>
<evidence type="ECO:0000256" key="2">
    <source>
        <dbReference type="ARBA" id="ARBA00022884"/>
    </source>
</evidence>
<evidence type="ECO:0000259" key="6">
    <source>
        <dbReference type="PROSITE" id="PS50961"/>
    </source>
</evidence>
<dbReference type="Pfam" id="PF05383">
    <property type="entry name" value="La"/>
    <property type="match status" value="1"/>
</dbReference>
<dbReference type="PRINTS" id="PR00302">
    <property type="entry name" value="LUPUSLA"/>
</dbReference>
<dbReference type="PROSITE" id="PS50102">
    <property type="entry name" value="RRM"/>
    <property type="match status" value="1"/>
</dbReference>
<comment type="subcellular location">
    <subcellularLocation>
        <location evidence="1">Nucleus</location>
    </subcellularLocation>
</comment>
<dbReference type="Pfam" id="PF00076">
    <property type="entry name" value="RRM_1"/>
    <property type="match status" value="1"/>
</dbReference>
<keyword evidence="8" id="KW-1185">Reference proteome</keyword>
<name>A0A8H6TSX1_MYCCL</name>
<dbReference type="InterPro" id="IPR006630">
    <property type="entry name" value="La_HTH"/>
</dbReference>
<feature type="domain" description="RRM" evidence="5">
    <location>
        <begin position="105"/>
        <end position="183"/>
    </location>
</feature>
<gene>
    <name evidence="7" type="ORF">HMN09_00051900</name>
</gene>
<dbReference type="InterPro" id="IPR012677">
    <property type="entry name" value="Nucleotide-bd_a/b_plait_sf"/>
</dbReference>
<dbReference type="SUPFAM" id="SSF54928">
    <property type="entry name" value="RNA-binding domain, RBD"/>
    <property type="match status" value="1"/>
</dbReference>
<dbReference type="InterPro" id="IPR036388">
    <property type="entry name" value="WH-like_DNA-bd_sf"/>
</dbReference>
<dbReference type="PANTHER" id="PTHR22792:SF140">
    <property type="entry name" value="ACHILLES, ISOFORM A"/>
    <property type="match status" value="1"/>
</dbReference>
<dbReference type="GO" id="GO:1990904">
    <property type="term" value="C:ribonucleoprotein complex"/>
    <property type="evidence" value="ECO:0007669"/>
    <property type="project" value="InterPro"/>
</dbReference>
<dbReference type="Gene3D" id="1.10.10.10">
    <property type="entry name" value="Winged helix-like DNA-binding domain superfamily/Winged helix DNA-binding domain"/>
    <property type="match status" value="1"/>
</dbReference>
<evidence type="ECO:0008006" key="9">
    <source>
        <dbReference type="Google" id="ProtNLM"/>
    </source>
</evidence>
<dbReference type="Gene3D" id="3.30.70.330">
    <property type="match status" value="1"/>
</dbReference>
<dbReference type="CDD" id="cd12291">
    <property type="entry name" value="RRM1_La"/>
    <property type="match status" value="1"/>
</dbReference>
<dbReference type="PROSITE" id="PS50961">
    <property type="entry name" value="HTH_LA"/>
    <property type="match status" value="1"/>
</dbReference>
<dbReference type="AlphaFoldDB" id="A0A8H6TSX1"/>
<dbReference type="OrthoDB" id="439993at2759"/>
<dbReference type="GO" id="GO:0006396">
    <property type="term" value="P:RNA processing"/>
    <property type="evidence" value="ECO:0007669"/>
    <property type="project" value="InterPro"/>
</dbReference>
<dbReference type="SUPFAM" id="SSF46785">
    <property type="entry name" value="Winged helix' DNA-binding domain"/>
    <property type="match status" value="1"/>
</dbReference>
<keyword evidence="3" id="KW-0539">Nucleus</keyword>
<accession>A0A8H6TSX1</accession>
<feature type="domain" description="HTH La-type RNA-binding" evidence="6">
    <location>
        <begin position="7"/>
        <end position="100"/>
    </location>
</feature>